<organism evidence="3 4">
    <name type="scientific">Streptomyces siderophoricus</name>
    <dbReference type="NCBI Taxonomy" id="2802281"/>
    <lineage>
        <taxon>Bacteria</taxon>
        <taxon>Bacillati</taxon>
        <taxon>Actinomycetota</taxon>
        <taxon>Actinomycetes</taxon>
        <taxon>Kitasatosporales</taxon>
        <taxon>Streptomycetaceae</taxon>
        <taxon>Streptomyces</taxon>
    </lineage>
</organism>
<keyword evidence="4" id="KW-1185">Reference proteome</keyword>
<name>A0ABS1MXR9_9ACTN</name>
<gene>
    <name evidence="3" type="ORF">JK360_24560</name>
</gene>
<evidence type="ECO:0000313" key="3">
    <source>
        <dbReference type="EMBL" id="MBL1092514.1"/>
    </source>
</evidence>
<comment type="caution">
    <text evidence="3">The sequence shown here is derived from an EMBL/GenBank/DDBJ whole genome shotgun (WGS) entry which is preliminary data.</text>
</comment>
<sequence>MRKSMDRTGHRLVCAPAASAWPAALSSATAAPALPRETARLPFAERFPVTRHGGIARAAGSSIARQPAGRSTLGPDSEVFDLRPAPRSGGDRLTFRFSPHRPGYLLGALFVQTGTRR</sequence>
<reference evidence="3 4" key="1">
    <citation type="submission" date="2021-01" db="EMBL/GenBank/DDBJ databases">
        <title>WGS of actinomycetes isolated from Thailand.</title>
        <authorList>
            <person name="Thawai C."/>
        </authorList>
    </citation>
    <scope>NUCLEOTIDE SEQUENCE [LARGE SCALE GENOMIC DNA]</scope>
    <source>
        <strain evidence="3 4">CH9-7</strain>
    </source>
</reference>
<feature type="region of interest" description="Disordered" evidence="1">
    <location>
        <begin position="58"/>
        <end position="85"/>
    </location>
</feature>
<protein>
    <submittedName>
        <fullName evidence="3">Uncharacterized protein</fullName>
    </submittedName>
</protein>
<dbReference type="RefSeq" id="WP_201807822.1">
    <property type="nucleotide sequence ID" value="NZ_JAERRI010000013.1"/>
</dbReference>
<evidence type="ECO:0000256" key="1">
    <source>
        <dbReference type="SAM" id="MobiDB-lite"/>
    </source>
</evidence>
<accession>A0ABS1MXR9</accession>
<keyword evidence="2" id="KW-0732">Signal</keyword>
<dbReference type="EMBL" id="JAERRI010000013">
    <property type="protein sequence ID" value="MBL1092514.1"/>
    <property type="molecule type" value="Genomic_DNA"/>
</dbReference>
<feature type="signal peptide" evidence="2">
    <location>
        <begin position="1"/>
        <end position="30"/>
    </location>
</feature>
<dbReference type="Proteomes" id="UP000629371">
    <property type="component" value="Unassembled WGS sequence"/>
</dbReference>
<evidence type="ECO:0000313" key="4">
    <source>
        <dbReference type="Proteomes" id="UP000629371"/>
    </source>
</evidence>
<feature type="chain" id="PRO_5045401797" evidence="2">
    <location>
        <begin position="31"/>
        <end position="117"/>
    </location>
</feature>
<proteinExistence type="predicted"/>
<evidence type="ECO:0000256" key="2">
    <source>
        <dbReference type="SAM" id="SignalP"/>
    </source>
</evidence>